<feature type="region of interest" description="Disordered" evidence="1">
    <location>
        <begin position="1"/>
        <end position="21"/>
    </location>
</feature>
<keyword evidence="3" id="KW-1185">Reference proteome</keyword>
<dbReference type="EMBL" id="JBHSON010000062">
    <property type="protein sequence ID" value="MFC5751051.1"/>
    <property type="molecule type" value="Genomic_DNA"/>
</dbReference>
<reference evidence="3" key="1">
    <citation type="journal article" date="2019" name="Int. J. Syst. Evol. Microbiol.">
        <title>The Global Catalogue of Microorganisms (GCM) 10K type strain sequencing project: providing services to taxonomists for standard genome sequencing and annotation.</title>
        <authorList>
            <consortium name="The Broad Institute Genomics Platform"/>
            <consortium name="The Broad Institute Genome Sequencing Center for Infectious Disease"/>
            <person name="Wu L."/>
            <person name="Ma J."/>
        </authorList>
    </citation>
    <scope>NUCLEOTIDE SEQUENCE [LARGE SCALE GENOMIC DNA]</scope>
    <source>
        <strain evidence="3">KCTC 42087</strain>
    </source>
</reference>
<accession>A0ABW1A6G3</accession>
<gene>
    <name evidence="2" type="ORF">ACFPZN_36005</name>
</gene>
<organism evidence="2 3">
    <name type="scientific">Actinomadura rugatobispora</name>
    <dbReference type="NCBI Taxonomy" id="1994"/>
    <lineage>
        <taxon>Bacteria</taxon>
        <taxon>Bacillati</taxon>
        <taxon>Actinomycetota</taxon>
        <taxon>Actinomycetes</taxon>
        <taxon>Streptosporangiales</taxon>
        <taxon>Thermomonosporaceae</taxon>
        <taxon>Actinomadura</taxon>
    </lineage>
</organism>
<evidence type="ECO:0000313" key="3">
    <source>
        <dbReference type="Proteomes" id="UP001596074"/>
    </source>
</evidence>
<feature type="compositionally biased region" description="Pro residues" evidence="1">
    <location>
        <begin position="1"/>
        <end position="11"/>
    </location>
</feature>
<comment type="caution">
    <text evidence="2">The sequence shown here is derived from an EMBL/GenBank/DDBJ whole genome shotgun (WGS) entry which is preliminary data.</text>
</comment>
<protein>
    <submittedName>
        <fullName evidence="2">Uncharacterized protein</fullName>
    </submittedName>
</protein>
<dbReference type="Proteomes" id="UP001596074">
    <property type="component" value="Unassembled WGS sequence"/>
</dbReference>
<name>A0ABW1A6G3_9ACTN</name>
<proteinExistence type="predicted"/>
<sequence length="195" mass="20534">MPPDPDPPPGPDSDAVPESLLGAERVPVRYDYVGPSDIRARVRPGEGGAPIRSPGDVRAWLEGREPGERGEPFTYVVDLGGTLRLAPRRSEHVACAGGGPVLAAGEITFDASGPAVVEVSNQSTGYCPGVECWPEVAAALDGAGLRRRPDGFTHPFVFRRCGACGELNLVKDAHYVCAVCDADLPEGPEEGFRTS</sequence>
<evidence type="ECO:0000256" key="1">
    <source>
        <dbReference type="SAM" id="MobiDB-lite"/>
    </source>
</evidence>
<evidence type="ECO:0000313" key="2">
    <source>
        <dbReference type="EMBL" id="MFC5751051.1"/>
    </source>
</evidence>
<dbReference type="RefSeq" id="WP_378286921.1">
    <property type="nucleotide sequence ID" value="NZ_JBHSON010000062.1"/>
</dbReference>